<dbReference type="EMBL" id="SJDL01000008">
    <property type="protein sequence ID" value="TBW57394.1"/>
    <property type="molecule type" value="Genomic_DNA"/>
</dbReference>
<accession>A0ABY1ZM54</accession>
<name>A0ABY1ZM54_9GAMM</name>
<evidence type="ECO:0000313" key="2">
    <source>
        <dbReference type="Proteomes" id="UP000313645"/>
    </source>
</evidence>
<organism evidence="1 2">
    <name type="scientific">Marinobacter halodurans</name>
    <dbReference type="NCBI Taxonomy" id="2528979"/>
    <lineage>
        <taxon>Bacteria</taxon>
        <taxon>Pseudomonadati</taxon>
        <taxon>Pseudomonadota</taxon>
        <taxon>Gammaproteobacteria</taxon>
        <taxon>Pseudomonadales</taxon>
        <taxon>Marinobacteraceae</taxon>
        <taxon>Marinobacter</taxon>
    </lineage>
</organism>
<proteinExistence type="predicted"/>
<keyword evidence="2" id="KW-1185">Reference proteome</keyword>
<evidence type="ECO:0000313" key="1">
    <source>
        <dbReference type="EMBL" id="TBW57394.1"/>
    </source>
</evidence>
<protein>
    <recommendedName>
        <fullName evidence="3">XRE family transcriptional regulator</fullName>
    </recommendedName>
</protein>
<evidence type="ECO:0008006" key="3">
    <source>
        <dbReference type="Google" id="ProtNLM"/>
    </source>
</evidence>
<dbReference type="RefSeq" id="WP_131480408.1">
    <property type="nucleotide sequence ID" value="NZ_SJDL01000008.1"/>
</dbReference>
<gene>
    <name evidence="1" type="ORF">EZI54_06980</name>
</gene>
<reference evidence="1 2" key="1">
    <citation type="submission" date="2019-02" db="EMBL/GenBank/DDBJ databases">
        <title>Marinobacter halodurans sp. nov., a marine bacterium isolated from sea tidal flat.</title>
        <authorList>
            <person name="Yoo Y."/>
            <person name="Lee D.W."/>
            <person name="Kim B.S."/>
            <person name="Kim J.-J."/>
        </authorList>
    </citation>
    <scope>NUCLEOTIDE SEQUENCE [LARGE SCALE GENOMIC DNA]</scope>
    <source>
        <strain evidence="1 2">YJ-S3-2</strain>
    </source>
</reference>
<comment type="caution">
    <text evidence="1">The sequence shown here is derived from an EMBL/GenBank/DDBJ whole genome shotgun (WGS) entry which is preliminary data.</text>
</comment>
<dbReference type="Proteomes" id="UP000313645">
    <property type="component" value="Unassembled WGS sequence"/>
</dbReference>
<sequence length="228" mass="25639">MKLEVDLSAVSKSLRRQMQDKGYENIPSHVEVLNILAKSAGHQNYQSLKAHEENLPVAKSTSQVDYSQYSGGSLSKYLQSLCTTKLRILSKVFPISTASLANESGLSFSTILNLRRRETFNLAYVFSVARLMGIDPAWMLLDQGELPADLAIDESVKAEIQNERIRLMIYLEGARVRDAGSSPEKDEQEKYELNLVIQGLEKSIEIEASPERMATFQKILDHFKSLAR</sequence>
<dbReference type="Gene3D" id="1.10.260.40">
    <property type="entry name" value="lambda repressor-like DNA-binding domains"/>
    <property type="match status" value="1"/>
</dbReference>
<dbReference type="InterPro" id="IPR010982">
    <property type="entry name" value="Lambda_DNA-bd_dom_sf"/>
</dbReference>